<evidence type="ECO:0000313" key="2">
    <source>
        <dbReference type="EMBL" id="CAB4151037.1"/>
    </source>
</evidence>
<dbReference type="EMBL" id="LR797188">
    <property type="protein sequence ID" value="CAB4192604.1"/>
    <property type="molecule type" value="Genomic_DNA"/>
</dbReference>
<protein>
    <submittedName>
        <fullName evidence="2">Uncharacterized protein</fullName>
    </submittedName>
</protein>
<proteinExistence type="predicted"/>
<evidence type="ECO:0000313" key="5">
    <source>
        <dbReference type="EMBL" id="CAB4185391.1"/>
    </source>
</evidence>
<dbReference type="EMBL" id="LR797131">
    <property type="protein sequence ID" value="CAB4189019.1"/>
    <property type="molecule type" value="Genomic_DNA"/>
</dbReference>
<dbReference type="EMBL" id="LR797080">
    <property type="protein sequence ID" value="CAB4185391.1"/>
    <property type="molecule type" value="Genomic_DNA"/>
</dbReference>
<organism evidence="2">
    <name type="scientific">uncultured Caudovirales phage</name>
    <dbReference type="NCBI Taxonomy" id="2100421"/>
    <lineage>
        <taxon>Viruses</taxon>
        <taxon>Duplodnaviria</taxon>
        <taxon>Heunggongvirae</taxon>
        <taxon>Uroviricota</taxon>
        <taxon>Caudoviricetes</taxon>
        <taxon>Peduoviridae</taxon>
        <taxon>Maltschvirus</taxon>
        <taxon>Maltschvirus maltsch</taxon>
    </lineage>
</organism>
<gene>
    <name evidence="4" type="ORF">UFOVP1032_114</name>
    <name evidence="5" type="ORF">UFOVP1125_30</name>
    <name evidence="6" type="ORF">UFOVP1173_128</name>
    <name evidence="7" type="ORF">UFOVP1241_46</name>
    <name evidence="8" type="ORF">UFOVP1491_114</name>
    <name evidence="9" type="ORF">UFOVP1579_114</name>
    <name evidence="1" type="ORF">UFOVP485_7</name>
    <name evidence="2" type="ORF">UFOVP575_111</name>
    <name evidence="3" type="ORF">UFOVP963_49</name>
</gene>
<dbReference type="EMBL" id="LR798431">
    <property type="protein sequence ID" value="CAB5231580.1"/>
    <property type="molecule type" value="Genomic_DNA"/>
</dbReference>
<evidence type="ECO:0000313" key="6">
    <source>
        <dbReference type="EMBL" id="CAB4189019.1"/>
    </source>
</evidence>
<evidence type="ECO:0000313" key="1">
    <source>
        <dbReference type="EMBL" id="CAB4145413.1"/>
    </source>
</evidence>
<evidence type="ECO:0000313" key="8">
    <source>
        <dbReference type="EMBL" id="CAB4217881.1"/>
    </source>
</evidence>
<reference evidence="2" key="1">
    <citation type="submission" date="2020-04" db="EMBL/GenBank/DDBJ databases">
        <authorList>
            <person name="Chiriac C."/>
            <person name="Salcher M."/>
            <person name="Ghai R."/>
            <person name="Kavagutti S V."/>
        </authorList>
    </citation>
    <scope>NUCLEOTIDE SEQUENCE</scope>
</reference>
<dbReference type="EMBL" id="LR796551">
    <property type="protein sequence ID" value="CAB4151037.1"/>
    <property type="molecule type" value="Genomic_DNA"/>
</dbReference>
<name>A0A6J5MYL4_9CAUD</name>
<evidence type="ECO:0000313" key="3">
    <source>
        <dbReference type="EMBL" id="CAB4174441.1"/>
    </source>
</evidence>
<dbReference type="EMBL" id="LR796457">
    <property type="protein sequence ID" value="CAB4145413.1"/>
    <property type="molecule type" value="Genomic_DNA"/>
</dbReference>
<sequence>MAKEDAKQPYVLLSTYDKLYQDRYQVKPKFNRYKEKWAMQDVIESIGFDRAIELLQYYFKIDKPGHALPWFLYNFDRLDEILCQVTEDKIRREKIMLATKKMVEENSEH</sequence>
<evidence type="ECO:0000313" key="4">
    <source>
        <dbReference type="EMBL" id="CAB4179818.1"/>
    </source>
</evidence>
<evidence type="ECO:0000313" key="7">
    <source>
        <dbReference type="EMBL" id="CAB4192604.1"/>
    </source>
</evidence>
<dbReference type="EMBL" id="LR796915">
    <property type="protein sequence ID" value="CAB4174441.1"/>
    <property type="molecule type" value="Genomic_DNA"/>
</dbReference>
<dbReference type="EMBL" id="LR797455">
    <property type="protein sequence ID" value="CAB4217881.1"/>
    <property type="molecule type" value="Genomic_DNA"/>
</dbReference>
<evidence type="ECO:0000313" key="9">
    <source>
        <dbReference type="EMBL" id="CAB5231580.1"/>
    </source>
</evidence>
<accession>A0A6J5MYL4</accession>
<dbReference type="EMBL" id="LR796983">
    <property type="protein sequence ID" value="CAB4179818.1"/>
    <property type="molecule type" value="Genomic_DNA"/>
</dbReference>